<comment type="caution">
    <text evidence="10">The sequence shown here is derived from an EMBL/GenBank/DDBJ whole genome shotgun (WGS) entry which is preliminary data.</text>
</comment>
<evidence type="ECO:0000256" key="7">
    <source>
        <dbReference type="ARBA" id="ARBA00023306"/>
    </source>
</evidence>
<evidence type="ECO:0000256" key="2">
    <source>
        <dbReference type="ARBA" id="ARBA00022618"/>
    </source>
</evidence>
<comment type="similarity">
    <text evidence="8">Belongs to the RacA family.</text>
</comment>
<dbReference type="InterPro" id="IPR023522">
    <property type="entry name" value="Chrosome_anchoring_RacA"/>
</dbReference>
<keyword evidence="7 8" id="KW-0131">Cell cycle</keyword>
<dbReference type="EMBL" id="JBHLTR010000017">
    <property type="protein sequence ID" value="MFC0559931.1"/>
    <property type="molecule type" value="Genomic_DNA"/>
</dbReference>
<comment type="subcellular location">
    <subcellularLocation>
        <location evidence="8">Cytoplasm</location>
    </subcellularLocation>
    <text evidence="8">Localizes to cell poles and nucleoid.</text>
</comment>
<keyword evidence="2 8" id="KW-0132">Cell division</keyword>
<dbReference type="HAMAP" id="MF_01170">
    <property type="entry name" value="RacA"/>
    <property type="match status" value="1"/>
</dbReference>
<dbReference type="RefSeq" id="WP_273840735.1">
    <property type="nucleotide sequence ID" value="NZ_JAQQWT010000002.1"/>
</dbReference>
<proteinExistence type="inferred from homology"/>
<keyword evidence="6 8" id="KW-0238">DNA-binding</keyword>
<evidence type="ECO:0000313" key="11">
    <source>
        <dbReference type="Proteomes" id="UP001589833"/>
    </source>
</evidence>
<dbReference type="NCBIfam" id="NF009647">
    <property type="entry name" value="PRK13182.1-2"/>
    <property type="match status" value="1"/>
</dbReference>
<evidence type="ECO:0000256" key="1">
    <source>
        <dbReference type="ARBA" id="ARBA00022490"/>
    </source>
</evidence>
<evidence type="ECO:0000256" key="3">
    <source>
        <dbReference type="ARBA" id="ARBA00022829"/>
    </source>
</evidence>
<dbReference type="Pfam" id="PF13411">
    <property type="entry name" value="MerR_1"/>
    <property type="match status" value="1"/>
</dbReference>
<keyword evidence="11" id="KW-1185">Reference proteome</keyword>
<dbReference type="Gene3D" id="1.10.1660.10">
    <property type="match status" value="1"/>
</dbReference>
<evidence type="ECO:0000256" key="4">
    <source>
        <dbReference type="ARBA" id="ARBA00022969"/>
    </source>
</evidence>
<feature type="coiled-coil region" evidence="8">
    <location>
        <begin position="77"/>
        <end position="144"/>
    </location>
</feature>
<keyword evidence="3 8" id="KW-0159">Chromosome partition</keyword>
<dbReference type="Proteomes" id="UP001589833">
    <property type="component" value="Unassembled WGS sequence"/>
</dbReference>
<organism evidence="10 11">
    <name type="scientific">Halalkalibacter alkalisediminis</name>
    <dbReference type="NCBI Taxonomy" id="935616"/>
    <lineage>
        <taxon>Bacteria</taxon>
        <taxon>Bacillati</taxon>
        <taxon>Bacillota</taxon>
        <taxon>Bacilli</taxon>
        <taxon>Bacillales</taxon>
        <taxon>Bacillaceae</taxon>
        <taxon>Halalkalibacter</taxon>
    </lineage>
</organism>
<evidence type="ECO:0000256" key="5">
    <source>
        <dbReference type="ARBA" id="ARBA00023054"/>
    </source>
</evidence>
<keyword evidence="5 8" id="KW-0175">Coiled coil</keyword>
<comment type="function">
    <text evidence="8">Required for the formation of axial filaments and for anchoring the origin regions at the cell poles in sporulating cells, thus ensuring proper chromosome segregation in the prespore. Binds in a dispersed manner throughout the chromosome but preferentially to sites clustered in the origin portion of the chromosome, causing condensation of the chromosome and its remodeling into an elongated, anchored structure.</text>
</comment>
<dbReference type="InterPro" id="IPR000551">
    <property type="entry name" value="MerR-type_HTH_dom"/>
</dbReference>
<reference evidence="10 11" key="1">
    <citation type="submission" date="2024-09" db="EMBL/GenBank/DDBJ databases">
        <authorList>
            <person name="Sun Q."/>
            <person name="Mori K."/>
        </authorList>
    </citation>
    <scope>NUCLEOTIDE SEQUENCE [LARGE SCALE GENOMIC DNA]</scope>
    <source>
        <strain evidence="10 11">NCAIM B.02301</strain>
    </source>
</reference>
<sequence length="178" mass="20852">MKTALKTKEVSEVLGVNPTTVQRWAKYFGLVCETNEHGHFLFTQEHVETMREVQIQLQQGKKMKEIQLGMGLNQMEKNELNIKTATYEEKLEEVITRVGELDRKLSQKADEVVSYQLLKHRSELEDMMKMIKNLEGRLNKIENRMQDHNIPEERELPMAVGGSVNKNKWRSLMQIFSF</sequence>
<keyword evidence="1 8" id="KW-0963">Cytoplasm</keyword>
<protein>
    <recommendedName>
        <fullName evidence="8">Chromosome-anchoring protein RacA</fullName>
    </recommendedName>
</protein>
<evidence type="ECO:0000256" key="8">
    <source>
        <dbReference type="HAMAP-Rule" id="MF_01170"/>
    </source>
</evidence>
<keyword evidence="4 8" id="KW-0749">Sporulation</keyword>
<evidence type="ECO:0000313" key="10">
    <source>
        <dbReference type="EMBL" id="MFC0559931.1"/>
    </source>
</evidence>
<accession>A0ABV6NGS4</accession>
<evidence type="ECO:0000256" key="6">
    <source>
        <dbReference type="ARBA" id="ARBA00023125"/>
    </source>
</evidence>
<name>A0ABV6NGS4_9BACI</name>
<dbReference type="CDD" id="cd04762">
    <property type="entry name" value="HTH_MerR-trunc"/>
    <property type="match status" value="1"/>
</dbReference>
<feature type="domain" description="HTH merR-type" evidence="9">
    <location>
        <begin position="6"/>
        <end position="67"/>
    </location>
</feature>
<feature type="DNA-binding region" description="H-T-H motif" evidence="8">
    <location>
        <begin position="7"/>
        <end position="27"/>
    </location>
</feature>
<dbReference type="InterPro" id="IPR009061">
    <property type="entry name" value="DNA-bd_dom_put_sf"/>
</dbReference>
<dbReference type="SUPFAM" id="SSF46955">
    <property type="entry name" value="Putative DNA-binding domain"/>
    <property type="match status" value="1"/>
</dbReference>
<evidence type="ECO:0000259" key="9">
    <source>
        <dbReference type="Pfam" id="PF13411"/>
    </source>
</evidence>
<gene>
    <name evidence="8 10" type="primary">racA</name>
    <name evidence="10" type="ORF">ACFFH4_12800</name>
</gene>